<feature type="signal peptide" evidence="1">
    <location>
        <begin position="1"/>
        <end position="26"/>
    </location>
</feature>
<evidence type="ECO:0000256" key="1">
    <source>
        <dbReference type="SAM" id="SignalP"/>
    </source>
</evidence>
<evidence type="ECO:0000259" key="2">
    <source>
        <dbReference type="Pfam" id="PF17996"/>
    </source>
</evidence>
<dbReference type="EMBL" id="CP119317">
    <property type="protein sequence ID" value="WEK55267.1"/>
    <property type="molecule type" value="Genomic_DNA"/>
</dbReference>
<dbReference type="GO" id="GO:0052689">
    <property type="term" value="F:carboxylic ester hydrolase activity"/>
    <property type="evidence" value="ECO:0007669"/>
    <property type="project" value="InterPro"/>
</dbReference>
<evidence type="ECO:0000313" key="3">
    <source>
        <dbReference type="EMBL" id="WEK55267.1"/>
    </source>
</evidence>
<organism evidence="3 4">
    <name type="scientific">Candidatus Cohnella colombiensis</name>
    <dbReference type="NCBI Taxonomy" id="3121368"/>
    <lineage>
        <taxon>Bacteria</taxon>
        <taxon>Bacillati</taxon>
        <taxon>Bacillota</taxon>
        <taxon>Bacilli</taxon>
        <taxon>Bacillales</taxon>
        <taxon>Paenibacillaceae</taxon>
        <taxon>Cohnella</taxon>
    </lineage>
</organism>
<sequence length="394" mass="44154">MRQMINRFRWLSGVLLLVLLVTTACSHSTDESTKEVRNLTDVEDQATMQTINTEEVEKEQGSPTFDVSKHARYVGRMDWSDERGPVLSWAGSSITVRFEGSAIALQMKITERNDTWLDLIVDGGEARKIHVDGLNDGIIEVAQDLDPTVVHTLEVYKRTEAMFGTVQFLGFTLPKGGQFLSPPAHLDRKIELIGDSISVGSGNEGKDGDPSIAEHENNNLAYGSIAAQALNAEIHTIAISGIGLAVNYGEERINTMLDQYERVNPLHSNKEWDFTQWIPDVVVINLGTNDNNYSTEEAEFLEKYEGFVARIRSRYPDAHIFLSLGPFNLMPTKERVLTVFGKLHQEGDNKVHYLMYEPANTARDGLGETGHPNTITHKHMSDDLIRQIKEQTGW</sequence>
<feature type="chain" id="PRO_5041648233" evidence="1">
    <location>
        <begin position="27"/>
        <end position="394"/>
    </location>
</feature>
<keyword evidence="4" id="KW-1185">Reference proteome</keyword>
<dbReference type="InterPro" id="IPR001087">
    <property type="entry name" value="GDSL"/>
</dbReference>
<proteinExistence type="predicted"/>
<keyword evidence="1" id="KW-0732">Signal</keyword>
<dbReference type="SUPFAM" id="SSF52266">
    <property type="entry name" value="SGNH hydrolase"/>
    <property type="match status" value="1"/>
</dbReference>
<dbReference type="InterPro" id="IPR040794">
    <property type="entry name" value="CE2_N"/>
</dbReference>
<accession>A0AA95JDR9</accession>
<dbReference type="Gene3D" id="3.40.50.1110">
    <property type="entry name" value="SGNH hydrolase"/>
    <property type="match status" value="1"/>
</dbReference>
<name>A0AA95JDR9_9BACL</name>
<dbReference type="InterPro" id="IPR036514">
    <property type="entry name" value="SGNH_hydro_sf"/>
</dbReference>
<gene>
    <name evidence="3" type="ORF">P0Y55_04170</name>
</gene>
<dbReference type="CDD" id="cd01831">
    <property type="entry name" value="Endoglucanase_E_like"/>
    <property type="match status" value="1"/>
</dbReference>
<keyword evidence="3" id="KW-0378">Hydrolase</keyword>
<dbReference type="InterPro" id="IPR052762">
    <property type="entry name" value="PCW_deacetylase/CE"/>
</dbReference>
<dbReference type="PANTHER" id="PTHR37834">
    <property type="entry name" value="GDSL-LIKE LIPASE/ACYLHYDROLASE DOMAIN PROTEIN (AFU_ORTHOLOGUE AFUA_2G00620)"/>
    <property type="match status" value="1"/>
</dbReference>
<dbReference type="InterPro" id="IPR037461">
    <property type="entry name" value="CtCE2-like_dom"/>
</dbReference>
<reference evidence="3" key="1">
    <citation type="submission" date="2023-03" db="EMBL/GenBank/DDBJ databases">
        <title>Andean soil-derived lignocellulolytic bacterial consortium as a source of novel taxa and putative plastic-active enzymes.</title>
        <authorList>
            <person name="Diaz-Garcia L."/>
            <person name="Chuvochina M."/>
            <person name="Feuerriegel G."/>
            <person name="Bunk B."/>
            <person name="Sproer C."/>
            <person name="Streit W.R."/>
            <person name="Rodriguez L.M."/>
            <person name="Overmann J."/>
            <person name="Jimenez D.J."/>
        </authorList>
    </citation>
    <scope>NUCLEOTIDE SEQUENCE</scope>
    <source>
        <strain evidence="3">MAG 2441</strain>
    </source>
</reference>
<protein>
    <submittedName>
        <fullName evidence="3">SGNH/GDSL hydrolase family protein</fullName>
    </submittedName>
</protein>
<feature type="domain" description="Carbohydrate esterase 2 N-terminal" evidence="2">
    <location>
        <begin position="73"/>
        <end position="183"/>
    </location>
</feature>
<dbReference type="PROSITE" id="PS51257">
    <property type="entry name" value="PROKAR_LIPOPROTEIN"/>
    <property type="match status" value="1"/>
</dbReference>
<evidence type="ECO:0000313" key="4">
    <source>
        <dbReference type="Proteomes" id="UP001178662"/>
    </source>
</evidence>
<dbReference type="PANTHER" id="PTHR37834:SF2">
    <property type="entry name" value="ESTERASE, SGNH HYDROLASE-TYPE"/>
    <property type="match status" value="1"/>
</dbReference>
<dbReference type="AlphaFoldDB" id="A0AA95JDR9"/>
<dbReference type="Pfam" id="PF17996">
    <property type="entry name" value="CE2_N"/>
    <property type="match status" value="1"/>
</dbReference>
<dbReference type="Gene3D" id="2.60.120.260">
    <property type="entry name" value="Galactose-binding domain-like"/>
    <property type="match status" value="1"/>
</dbReference>
<dbReference type="Pfam" id="PF00657">
    <property type="entry name" value="Lipase_GDSL"/>
    <property type="match status" value="1"/>
</dbReference>
<dbReference type="Proteomes" id="UP001178662">
    <property type="component" value="Chromosome"/>
</dbReference>